<dbReference type="AlphaFoldDB" id="A0A2K1KT60"/>
<dbReference type="Proteomes" id="UP000006727">
    <property type="component" value="Chromosome 3"/>
</dbReference>
<dbReference type="EMBL" id="ABEU02000003">
    <property type="protein sequence ID" value="PNR56984.1"/>
    <property type="molecule type" value="Genomic_DNA"/>
</dbReference>
<reference evidence="1 3" key="1">
    <citation type="journal article" date="2008" name="Science">
        <title>The Physcomitrella genome reveals evolutionary insights into the conquest of land by plants.</title>
        <authorList>
            <person name="Rensing S."/>
            <person name="Lang D."/>
            <person name="Zimmer A."/>
            <person name="Terry A."/>
            <person name="Salamov A."/>
            <person name="Shapiro H."/>
            <person name="Nishiyama T."/>
            <person name="Perroud P.-F."/>
            <person name="Lindquist E."/>
            <person name="Kamisugi Y."/>
            <person name="Tanahashi T."/>
            <person name="Sakakibara K."/>
            <person name="Fujita T."/>
            <person name="Oishi K."/>
            <person name="Shin-I T."/>
            <person name="Kuroki Y."/>
            <person name="Toyoda A."/>
            <person name="Suzuki Y."/>
            <person name="Hashimoto A."/>
            <person name="Yamaguchi K."/>
            <person name="Sugano A."/>
            <person name="Kohara Y."/>
            <person name="Fujiyama A."/>
            <person name="Anterola A."/>
            <person name="Aoki S."/>
            <person name="Ashton N."/>
            <person name="Barbazuk W.B."/>
            <person name="Barker E."/>
            <person name="Bennetzen J."/>
            <person name="Bezanilla M."/>
            <person name="Blankenship R."/>
            <person name="Cho S.H."/>
            <person name="Dutcher S."/>
            <person name="Estelle M."/>
            <person name="Fawcett J.A."/>
            <person name="Gundlach H."/>
            <person name="Hanada K."/>
            <person name="Heyl A."/>
            <person name="Hicks K.A."/>
            <person name="Hugh J."/>
            <person name="Lohr M."/>
            <person name="Mayer K."/>
            <person name="Melkozernov A."/>
            <person name="Murata T."/>
            <person name="Nelson D."/>
            <person name="Pils B."/>
            <person name="Prigge M."/>
            <person name="Reiss B."/>
            <person name="Renner T."/>
            <person name="Rombauts S."/>
            <person name="Rushton P."/>
            <person name="Sanderfoot A."/>
            <person name="Schween G."/>
            <person name="Shiu S.-H."/>
            <person name="Stueber K."/>
            <person name="Theodoulou F.L."/>
            <person name="Tu H."/>
            <person name="Van de Peer Y."/>
            <person name="Verrier P.J."/>
            <person name="Waters E."/>
            <person name="Wood A."/>
            <person name="Yang L."/>
            <person name="Cove D."/>
            <person name="Cuming A."/>
            <person name="Hasebe M."/>
            <person name="Lucas S."/>
            <person name="Mishler D.B."/>
            <person name="Reski R."/>
            <person name="Grigoriev I."/>
            <person name="Quatrano R.S."/>
            <person name="Boore J.L."/>
        </authorList>
    </citation>
    <scope>NUCLEOTIDE SEQUENCE [LARGE SCALE GENOMIC DNA]</scope>
    <source>
        <strain evidence="2 3">cv. Gransden 2004</strain>
    </source>
</reference>
<name>A0A2K1KT60_PHYPA</name>
<proteinExistence type="predicted"/>
<keyword evidence="3" id="KW-1185">Reference proteome</keyword>
<gene>
    <name evidence="1" type="ORF">PHYPA_003977</name>
</gene>
<reference evidence="1 3" key="2">
    <citation type="journal article" date="2018" name="Plant J.">
        <title>The Physcomitrella patens chromosome-scale assembly reveals moss genome structure and evolution.</title>
        <authorList>
            <person name="Lang D."/>
            <person name="Ullrich K.K."/>
            <person name="Murat F."/>
            <person name="Fuchs J."/>
            <person name="Jenkins J."/>
            <person name="Haas F.B."/>
            <person name="Piednoel M."/>
            <person name="Gundlach H."/>
            <person name="Van Bel M."/>
            <person name="Meyberg R."/>
            <person name="Vives C."/>
            <person name="Morata J."/>
            <person name="Symeonidi A."/>
            <person name="Hiss M."/>
            <person name="Muchero W."/>
            <person name="Kamisugi Y."/>
            <person name="Saleh O."/>
            <person name="Blanc G."/>
            <person name="Decker E.L."/>
            <person name="van Gessel N."/>
            <person name="Grimwood J."/>
            <person name="Hayes R.D."/>
            <person name="Graham S.W."/>
            <person name="Gunter L.E."/>
            <person name="McDaniel S.F."/>
            <person name="Hoernstein S.N.W."/>
            <person name="Larsson A."/>
            <person name="Li F.W."/>
            <person name="Perroud P.F."/>
            <person name="Phillips J."/>
            <person name="Ranjan P."/>
            <person name="Rokshar D.S."/>
            <person name="Rothfels C.J."/>
            <person name="Schneider L."/>
            <person name="Shu S."/>
            <person name="Stevenson D.W."/>
            <person name="Thummler F."/>
            <person name="Tillich M."/>
            <person name="Villarreal Aguilar J.C."/>
            <person name="Widiez T."/>
            <person name="Wong G.K."/>
            <person name="Wymore A."/>
            <person name="Zhang Y."/>
            <person name="Zimmer A.D."/>
            <person name="Quatrano R.S."/>
            <person name="Mayer K.F.X."/>
            <person name="Goodstein D."/>
            <person name="Casacuberta J.M."/>
            <person name="Vandepoele K."/>
            <person name="Reski R."/>
            <person name="Cuming A.C."/>
            <person name="Tuskan G.A."/>
            <person name="Maumus F."/>
            <person name="Salse J."/>
            <person name="Schmutz J."/>
            <person name="Rensing S.A."/>
        </authorList>
    </citation>
    <scope>NUCLEOTIDE SEQUENCE [LARGE SCALE GENOMIC DNA]</scope>
    <source>
        <strain evidence="2 3">cv. Gransden 2004</strain>
    </source>
</reference>
<dbReference type="Gramene" id="Pp3c3_3790V3.1">
    <property type="protein sequence ID" value="Pp3c3_3790V3.1"/>
    <property type="gene ID" value="Pp3c3_3790"/>
</dbReference>
<evidence type="ECO:0000313" key="1">
    <source>
        <dbReference type="EMBL" id="PNR56984.1"/>
    </source>
</evidence>
<accession>A0A2K1KT60</accession>
<dbReference type="InParanoid" id="A0A2K1KT60"/>
<evidence type="ECO:0000313" key="3">
    <source>
        <dbReference type="Proteomes" id="UP000006727"/>
    </source>
</evidence>
<reference evidence="2" key="3">
    <citation type="submission" date="2020-12" db="UniProtKB">
        <authorList>
            <consortium name="EnsemblPlants"/>
        </authorList>
    </citation>
    <scope>IDENTIFICATION</scope>
</reference>
<dbReference type="EnsemblPlants" id="Pp3c3_3790V3.1">
    <property type="protein sequence ID" value="Pp3c3_3790V3.1"/>
    <property type="gene ID" value="Pp3c3_3790"/>
</dbReference>
<evidence type="ECO:0000313" key="2">
    <source>
        <dbReference type="EnsemblPlants" id="Pp3c3_3790V3.1"/>
    </source>
</evidence>
<sequence>MLKCTVVQSQIVPGIRFSSELQLAKKISSESLVTGINFEPSCCSTLALEDEIVVKADAFAEIERENAVNDAALVRAQFQSWVQPATRDAHTRCC</sequence>
<organism evidence="1">
    <name type="scientific">Physcomitrium patens</name>
    <name type="common">Spreading-leaved earth moss</name>
    <name type="synonym">Physcomitrella patens</name>
    <dbReference type="NCBI Taxonomy" id="3218"/>
    <lineage>
        <taxon>Eukaryota</taxon>
        <taxon>Viridiplantae</taxon>
        <taxon>Streptophyta</taxon>
        <taxon>Embryophyta</taxon>
        <taxon>Bryophyta</taxon>
        <taxon>Bryophytina</taxon>
        <taxon>Bryopsida</taxon>
        <taxon>Funariidae</taxon>
        <taxon>Funariales</taxon>
        <taxon>Funariaceae</taxon>
        <taxon>Physcomitrium</taxon>
    </lineage>
</organism>
<protein>
    <submittedName>
        <fullName evidence="1 2">Uncharacterized protein</fullName>
    </submittedName>
</protein>